<dbReference type="PANTHER" id="PTHR22642:SF2">
    <property type="entry name" value="PROTEIN LONG AFTER FAR-RED 3"/>
    <property type="match status" value="1"/>
</dbReference>
<dbReference type="RefSeq" id="WP_215487841.1">
    <property type="nucleotide sequence ID" value="NZ_BAAAPJ010000004.1"/>
</dbReference>
<gene>
    <name evidence="2" type="ORF">J0P97_11065</name>
</gene>
<dbReference type="InterPro" id="IPR013108">
    <property type="entry name" value="Amidohydro_3"/>
</dbReference>
<evidence type="ECO:0000313" key="2">
    <source>
        <dbReference type="EMBL" id="MBT8798609.1"/>
    </source>
</evidence>
<protein>
    <submittedName>
        <fullName evidence="2">Amidohydrolase family protein</fullName>
    </submittedName>
</protein>
<dbReference type="Pfam" id="PF07969">
    <property type="entry name" value="Amidohydro_3"/>
    <property type="match status" value="1"/>
</dbReference>
<dbReference type="Gene3D" id="3.20.20.140">
    <property type="entry name" value="Metal-dependent hydrolases"/>
    <property type="match status" value="1"/>
</dbReference>
<dbReference type="SUPFAM" id="SSF51338">
    <property type="entry name" value="Composite domain of metallo-dependent hydrolases"/>
    <property type="match status" value="1"/>
</dbReference>
<comment type="caution">
    <text evidence="2">The sequence shown here is derived from an EMBL/GenBank/DDBJ whole genome shotgun (WGS) entry which is preliminary data.</text>
</comment>
<dbReference type="Proteomes" id="UP000740605">
    <property type="component" value="Unassembled WGS sequence"/>
</dbReference>
<evidence type="ECO:0000259" key="1">
    <source>
        <dbReference type="Pfam" id="PF07969"/>
    </source>
</evidence>
<dbReference type="InterPro" id="IPR032466">
    <property type="entry name" value="Metal_Hydrolase"/>
</dbReference>
<dbReference type="SUPFAM" id="SSF51556">
    <property type="entry name" value="Metallo-dependent hydrolases"/>
    <property type="match status" value="1"/>
</dbReference>
<evidence type="ECO:0000313" key="3">
    <source>
        <dbReference type="Proteomes" id="UP000740605"/>
    </source>
</evidence>
<organism evidence="2 3">
    <name type="scientific">Microbacterium flavum</name>
    <dbReference type="NCBI Taxonomy" id="415216"/>
    <lineage>
        <taxon>Bacteria</taxon>
        <taxon>Bacillati</taxon>
        <taxon>Actinomycetota</taxon>
        <taxon>Actinomycetes</taxon>
        <taxon>Micrococcales</taxon>
        <taxon>Microbacteriaceae</taxon>
        <taxon>Microbacterium</taxon>
    </lineage>
</organism>
<reference evidence="2 3" key="1">
    <citation type="submission" date="2021-03" db="EMBL/GenBank/DDBJ databases">
        <title>Microbacterium pauli sp. nov., isolated from microfiltered milk.</title>
        <authorList>
            <person name="Bellassi P."/>
            <person name="Fontana A."/>
            <person name="Callegari M.L."/>
            <person name="Lorenzo M."/>
            <person name="Cappa F."/>
        </authorList>
    </citation>
    <scope>NUCLEOTIDE SEQUENCE [LARGE SCALE GENOMIC DNA]</scope>
    <source>
        <strain evidence="2 3">DSM 18909</strain>
    </source>
</reference>
<dbReference type="PANTHER" id="PTHR22642">
    <property type="entry name" value="IMIDAZOLONEPROPIONASE"/>
    <property type="match status" value="1"/>
</dbReference>
<dbReference type="Gene3D" id="3.10.310.70">
    <property type="match status" value="1"/>
</dbReference>
<keyword evidence="3" id="KW-1185">Reference proteome</keyword>
<accession>A0ABS5XWR3</accession>
<dbReference type="InterPro" id="IPR011059">
    <property type="entry name" value="Metal-dep_hydrolase_composite"/>
</dbReference>
<name>A0ABS5XWR3_9MICO</name>
<dbReference type="EMBL" id="JAFLHG010000009">
    <property type="protein sequence ID" value="MBT8798609.1"/>
    <property type="molecule type" value="Genomic_DNA"/>
</dbReference>
<feature type="domain" description="Amidohydrolase 3" evidence="1">
    <location>
        <begin position="52"/>
        <end position="544"/>
    </location>
</feature>
<sequence>MRGADKIVTSAAIITMDDDAPRAEAVAVDTRSGMIVQVGTRSELVAAHPGAEAVDLGTAVVVPGFIDAHSHPLFSGMVCMPPTHWIAPYVGYGSYDEVAALFRTLDAQTPAGKALVFNGLDRILQSAPEIGRDELDLFFPSRPVLVLDNSGHEAYFNTAHITALGWDGAEPPVDPTGGRYGRRADGRSDGRAYEMPAVMAVALPMIAAAGLDPLAGAAKWYRLMAENGITATTDHTFTSALLPLVVALGAHHDTPLRLSLYHMSTDKRALHALPGLVHSDMVRKVGIKIWADGSPWVGNIASTYPYADTETVRAAGIPIGPSREAAMNYTPAELDALLERFAGTEWQFSIHVNGDYALDRVLDAYERALDARSLRGTDHLWRVEHVGGARADQFARAARLGIAVSMAPFQFLYWGDVLDGELFPHEIGSQWQRFSDAITAGASVSFHNDGSVSPPVPLRNIQAAVTRRTSSGQEHGPEQRMSVEDALRAHTRVAAAHIRRPDLGVIAAGRRADFTVLSADPTAVDPLRLTEDVTVVETWRDGRRIDLDAFDAQVARLDRRTHVLEEVAVALLGTMASHRSR</sequence>
<proteinExistence type="predicted"/>
<dbReference type="Gene3D" id="2.30.40.10">
    <property type="entry name" value="Urease, subunit C, domain 1"/>
    <property type="match status" value="1"/>
</dbReference>